<keyword evidence="2" id="KW-1185">Reference proteome</keyword>
<dbReference type="PANTHER" id="PTHR36000">
    <property type="entry name" value="DEFECTIVE 1273 PROTEIN, PUTATIVE-RELATED"/>
    <property type="match status" value="1"/>
</dbReference>
<accession>A0A1J6KCZ7</accession>
<evidence type="ECO:0000313" key="2">
    <source>
        <dbReference type="Proteomes" id="UP000187609"/>
    </source>
</evidence>
<dbReference type="Proteomes" id="UP000187609">
    <property type="component" value="Unassembled WGS sequence"/>
</dbReference>
<comment type="caution">
    <text evidence="1">The sequence shown here is derived from an EMBL/GenBank/DDBJ whole genome shotgun (WGS) entry which is preliminary data.</text>
</comment>
<dbReference type="AlphaFoldDB" id="A0A1J6KCZ7"/>
<proteinExistence type="predicted"/>
<sequence length="75" mass="8489">MMSHLLDSPAANGFQVLRQLTKSNMCILSTKSYGTRPIARPRIACNMNVVAGQSDEPHKFNLENIIDRTRKLWDS</sequence>
<reference evidence="1" key="1">
    <citation type="submission" date="2016-11" db="EMBL/GenBank/DDBJ databases">
        <title>The genome of Nicotiana attenuata.</title>
        <authorList>
            <person name="Xu S."/>
            <person name="Brockmoeller T."/>
            <person name="Gaquerel E."/>
            <person name="Navarro A."/>
            <person name="Kuhl H."/>
            <person name="Gase K."/>
            <person name="Ling Z."/>
            <person name="Zhou W."/>
            <person name="Kreitzer C."/>
            <person name="Stanke M."/>
            <person name="Tang H."/>
            <person name="Lyons E."/>
            <person name="Pandey P."/>
            <person name="Pandey S.P."/>
            <person name="Timmermann B."/>
            <person name="Baldwin I.T."/>
        </authorList>
    </citation>
    <scope>NUCLEOTIDE SEQUENCE [LARGE SCALE GENOMIC DNA]</scope>
    <source>
        <strain evidence="1">UT</strain>
    </source>
</reference>
<dbReference type="Gramene" id="OIT20691">
    <property type="protein sequence ID" value="OIT20691"/>
    <property type="gene ID" value="A4A49_36863"/>
</dbReference>
<dbReference type="PANTHER" id="PTHR36000:SF2">
    <property type="entry name" value="DEFECTIVE 1273 PROTEIN, PUTATIVE-RELATED"/>
    <property type="match status" value="1"/>
</dbReference>
<gene>
    <name evidence="1" type="ORF">A4A49_36863</name>
</gene>
<evidence type="ECO:0000313" key="1">
    <source>
        <dbReference type="EMBL" id="OIT20691.1"/>
    </source>
</evidence>
<protein>
    <submittedName>
        <fullName evidence="1">Uncharacterized protein</fullName>
    </submittedName>
</protein>
<name>A0A1J6KCZ7_NICAT</name>
<dbReference type="EMBL" id="MJEQ01005004">
    <property type="protein sequence ID" value="OIT20691.1"/>
    <property type="molecule type" value="Genomic_DNA"/>
</dbReference>
<organism evidence="1 2">
    <name type="scientific">Nicotiana attenuata</name>
    <name type="common">Coyote tobacco</name>
    <dbReference type="NCBI Taxonomy" id="49451"/>
    <lineage>
        <taxon>Eukaryota</taxon>
        <taxon>Viridiplantae</taxon>
        <taxon>Streptophyta</taxon>
        <taxon>Embryophyta</taxon>
        <taxon>Tracheophyta</taxon>
        <taxon>Spermatophyta</taxon>
        <taxon>Magnoliopsida</taxon>
        <taxon>eudicotyledons</taxon>
        <taxon>Gunneridae</taxon>
        <taxon>Pentapetalae</taxon>
        <taxon>asterids</taxon>
        <taxon>lamiids</taxon>
        <taxon>Solanales</taxon>
        <taxon>Solanaceae</taxon>
        <taxon>Nicotianoideae</taxon>
        <taxon>Nicotianeae</taxon>
        <taxon>Nicotiana</taxon>
    </lineage>
</organism>